<feature type="region of interest" description="Disordered" evidence="3">
    <location>
        <begin position="107"/>
        <end position="147"/>
    </location>
</feature>
<evidence type="ECO:0000256" key="2">
    <source>
        <dbReference type="SAM" id="Coils"/>
    </source>
</evidence>
<evidence type="ECO:0000259" key="4">
    <source>
        <dbReference type="SMART" id="SM00504"/>
    </source>
</evidence>
<feature type="compositionally biased region" description="Low complexity" evidence="3">
    <location>
        <begin position="423"/>
        <end position="434"/>
    </location>
</feature>
<feature type="domain" description="U-box" evidence="4">
    <location>
        <begin position="482"/>
        <end position="550"/>
    </location>
</feature>
<feature type="region of interest" description="Disordered" evidence="3">
    <location>
        <begin position="165"/>
        <end position="202"/>
    </location>
</feature>
<feature type="coiled-coil region" evidence="2">
    <location>
        <begin position="1157"/>
        <end position="1191"/>
    </location>
</feature>
<feature type="compositionally biased region" description="Basic residues" evidence="3">
    <location>
        <begin position="170"/>
        <end position="182"/>
    </location>
</feature>
<dbReference type="InterPro" id="IPR013083">
    <property type="entry name" value="Znf_RING/FYVE/PHD"/>
</dbReference>
<keyword evidence="1" id="KW-0040">ANK repeat</keyword>
<evidence type="ECO:0000256" key="3">
    <source>
        <dbReference type="SAM" id="MobiDB-lite"/>
    </source>
</evidence>
<dbReference type="SMART" id="SM00504">
    <property type="entry name" value="Ubox"/>
    <property type="match status" value="1"/>
</dbReference>
<feature type="compositionally biased region" description="Polar residues" evidence="3">
    <location>
        <begin position="692"/>
        <end position="704"/>
    </location>
</feature>
<dbReference type="Gene3D" id="3.30.40.10">
    <property type="entry name" value="Zinc/RING finger domain, C3HC4 (zinc finger)"/>
    <property type="match status" value="1"/>
</dbReference>
<dbReference type="EMBL" id="VFQX01000019">
    <property type="protein sequence ID" value="KAF0980336.1"/>
    <property type="molecule type" value="Genomic_DNA"/>
</dbReference>
<dbReference type="SMART" id="SM00248">
    <property type="entry name" value="ANK"/>
    <property type="match status" value="5"/>
</dbReference>
<evidence type="ECO:0000313" key="6">
    <source>
        <dbReference type="Proteomes" id="UP000444721"/>
    </source>
</evidence>
<keyword evidence="6" id="KW-1185">Reference proteome</keyword>
<dbReference type="GO" id="GO:0016567">
    <property type="term" value="P:protein ubiquitination"/>
    <property type="evidence" value="ECO:0007669"/>
    <property type="project" value="InterPro"/>
</dbReference>
<feature type="compositionally biased region" description="Pro residues" evidence="3">
    <location>
        <begin position="435"/>
        <end position="456"/>
    </location>
</feature>
<feature type="region of interest" description="Disordered" evidence="3">
    <location>
        <begin position="858"/>
        <end position="877"/>
    </location>
</feature>
<dbReference type="Pfam" id="PF04564">
    <property type="entry name" value="U-box"/>
    <property type="match status" value="1"/>
</dbReference>
<feature type="region of interest" description="Disordered" evidence="3">
    <location>
        <begin position="391"/>
        <end position="457"/>
    </location>
</feature>
<dbReference type="VEuPathDB" id="AmoebaDB:FDP41_013550"/>
<accession>A0A6A5BY98</accession>
<dbReference type="SUPFAM" id="SSF48403">
    <property type="entry name" value="Ankyrin repeat"/>
    <property type="match status" value="1"/>
</dbReference>
<feature type="region of interest" description="Disordered" evidence="3">
    <location>
        <begin position="24"/>
        <end position="44"/>
    </location>
</feature>
<feature type="compositionally biased region" description="Low complexity" evidence="3">
    <location>
        <begin position="391"/>
        <end position="414"/>
    </location>
</feature>
<dbReference type="PANTHER" id="PTHR24118:SF99">
    <property type="entry name" value="POTE ANKYRIN DOMAIN FAMILY MEMBER 3C-RELATED"/>
    <property type="match status" value="1"/>
</dbReference>
<dbReference type="OrthoDB" id="194358at2759"/>
<reference evidence="5 6" key="1">
    <citation type="journal article" date="2019" name="Sci. Rep.">
        <title>Nanopore sequencing improves the draft genome of the human pathogenic amoeba Naegleria fowleri.</title>
        <authorList>
            <person name="Liechti N."/>
            <person name="Schurch N."/>
            <person name="Bruggmann R."/>
            <person name="Wittwer M."/>
        </authorList>
    </citation>
    <scope>NUCLEOTIDE SEQUENCE [LARGE SCALE GENOMIC DNA]</scope>
    <source>
        <strain evidence="5 6">ATCC 30894</strain>
    </source>
</reference>
<dbReference type="Proteomes" id="UP000444721">
    <property type="component" value="Unassembled WGS sequence"/>
</dbReference>
<comment type="caution">
    <text evidence="5">The sequence shown here is derived from an EMBL/GenBank/DDBJ whole genome shotgun (WGS) entry which is preliminary data.</text>
</comment>
<feature type="region of interest" description="Disordered" evidence="3">
    <location>
        <begin position="72"/>
        <end position="95"/>
    </location>
</feature>
<gene>
    <name evidence="5" type="ORF">FDP41_013550</name>
</gene>
<organism evidence="5 6">
    <name type="scientific">Naegleria fowleri</name>
    <name type="common">Brain eating amoeba</name>
    <dbReference type="NCBI Taxonomy" id="5763"/>
    <lineage>
        <taxon>Eukaryota</taxon>
        <taxon>Discoba</taxon>
        <taxon>Heterolobosea</taxon>
        <taxon>Tetramitia</taxon>
        <taxon>Eutetramitia</taxon>
        <taxon>Vahlkampfiidae</taxon>
        <taxon>Naegleria</taxon>
    </lineage>
</organism>
<feature type="compositionally biased region" description="Low complexity" evidence="3">
    <location>
        <begin position="110"/>
        <end position="128"/>
    </location>
</feature>
<dbReference type="InterPro" id="IPR036770">
    <property type="entry name" value="Ankyrin_rpt-contain_sf"/>
</dbReference>
<dbReference type="SUPFAM" id="SSF57850">
    <property type="entry name" value="RING/U-box"/>
    <property type="match status" value="1"/>
</dbReference>
<dbReference type="PANTHER" id="PTHR24118">
    <property type="entry name" value="POTE ANKYRIN DOMAIN"/>
    <property type="match status" value="1"/>
</dbReference>
<dbReference type="VEuPathDB" id="AmoebaDB:NfTy_028140"/>
<name>A0A6A5BY98_NAEFO</name>
<keyword evidence="2" id="KW-0175">Coiled coil</keyword>
<dbReference type="RefSeq" id="XP_044565049.1">
    <property type="nucleotide sequence ID" value="XM_044704193.1"/>
</dbReference>
<dbReference type="VEuPathDB" id="AmoebaDB:NF0019800"/>
<evidence type="ECO:0000256" key="1">
    <source>
        <dbReference type="PROSITE-ProRule" id="PRU00023"/>
    </source>
</evidence>
<evidence type="ECO:0000313" key="5">
    <source>
        <dbReference type="EMBL" id="KAF0980336.1"/>
    </source>
</evidence>
<sequence length="1214" mass="136684">MMEHDYSSTTESKTSMMIHAIHQQDGNSNHGDVEDNTNSSTHDEISNSTHILQSSQHEMMEEVELNHHQEQVETTTITSDEEITENSHQPLFSSQKDECIILMNDHSSSEETTTTLNLSSSPHTSTLLGNTTQQHPKGNHRSLPPIDTSRNLQLNLEFSYDRRATPVSSRLRRRHHHGRNSNHTRDSLVSQQHESSLSSANSPVMDMMMDSAEMDTNNTTTINLTNNTSSADDESSSFSNNGEDMMITNDAITATTESISSALTSTPTRVVVATDHHRVITSQSSLSAGVSPFLFPSPGEMFTTTLTTTATGQHSGSSTTRENDMMMNDEENGRMMMESTFSTTTTTEEFNEESIAGNLTGSHRMISLNSSTSDHALSLSSMDHLETTATRHSLNDDTTTTTTHHSIPSLHSTPNQRCPPATSLQNPSQQQSLQPQPPLQQPLLQPQPPLQSPPLQSPLDLESLLIHPSSQVPSNVPDIPNHFQCPITKLIMHAPVKNIYDKTYERESIEQWWKTLHTKQQPFTDPLTNQNVSDRTLHEDVDLKNQIQEFLNENPHLRFSINEIYFPKQIIREMKIAIDNDNIERVRFLLSQFPANFFVQTKFPIPHSTHGKPSRSEKETSVSIFDCLYRKFKNVYDAKIQKSPMTQQSLIMASCCSIDTNLKTLNTTTSTGNTTTSSTTNSTRSETTSGNAISSECSSSNNTTGVSGVAASSVNITIPMQSPDVIDRNHNSHVHFKEEDFIQSDPILALILKQYKIVREYCIARQQSTSKVERSEYKIMENAIKDGLKNIFVNSVRMFPSTSIIDWLISMGASLSSTNQFRQNAFHMACMTDQLEIAKHLYHLNYQALGSVIENSQVPTSTTSTNTTSNSSCNNQTTTLTTTTMMTTTTTTSSSNNSTTLHHGGADLIQPSISVSTHSTQSSTTTTNIVEERLSDEVKRKWNAFYLAIWHNSNRIVEWMINDPHLSSKFLSKKLKCMVKDKSNIYHPMNALSLAVYKRNIPLVETLITKFGFDVSDEKLHPIYWSCIANDLNGFEWICDFILKNYGPDALRKQLKSINERAFRRSLIHAISMEASDEMMEYLLQKCKEFDVLDVVINSQDNFGNTALHYACEKSKTKTIQCLIREGIAHECINRQGKTASQCCKTDDDRIILQKAIREERELLKKTMNRVKDLEDDVSFLKRKLLEMEQVLFVKSNKKNKEDDDDGGHDQQRR</sequence>
<dbReference type="AlphaFoldDB" id="A0A6A5BY98"/>
<dbReference type="Gene3D" id="1.25.40.20">
    <property type="entry name" value="Ankyrin repeat-containing domain"/>
    <property type="match status" value="2"/>
</dbReference>
<dbReference type="GeneID" id="68120765"/>
<dbReference type="InterPro" id="IPR002110">
    <property type="entry name" value="Ankyrin_rpt"/>
</dbReference>
<dbReference type="Pfam" id="PF12796">
    <property type="entry name" value="Ank_2"/>
    <property type="match status" value="1"/>
</dbReference>
<feature type="region of interest" description="Disordered" evidence="3">
    <location>
        <begin position="667"/>
        <end position="704"/>
    </location>
</feature>
<dbReference type="PROSITE" id="PS50088">
    <property type="entry name" value="ANK_REPEAT"/>
    <property type="match status" value="1"/>
</dbReference>
<dbReference type="GO" id="GO:0004842">
    <property type="term" value="F:ubiquitin-protein transferase activity"/>
    <property type="evidence" value="ECO:0007669"/>
    <property type="project" value="InterPro"/>
</dbReference>
<feature type="compositionally biased region" description="Polar residues" evidence="3">
    <location>
        <begin position="187"/>
        <end position="202"/>
    </location>
</feature>
<feature type="compositionally biased region" description="Low complexity" evidence="3">
    <location>
        <begin position="860"/>
        <end position="877"/>
    </location>
</feature>
<dbReference type="InterPro" id="IPR003613">
    <property type="entry name" value="Ubox_domain"/>
</dbReference>
<protein>
    <recommendedName>
        <fullName evidence="4">U-box domain-containing protein</fullName>
    </recommendedName>
</protein>
<proteinExistence type="predicted"/>
<feature type="compositionally biased region" description="Low complexity" evidence="3">
    <location>
        <begin position="667"/>
        <end position="691"/>
    </location>
</feature>
<feature type="repeat" description="ANK" evidence="1">
    <location>
        <begin position="1103"/>
        <end position="1135"/>
    </location>
</feature>